<name>A0A5N6RPE0_9ROSI</name>
<evidence type="ECO:0000256" key="1">
    <source>
        <dbReference type="SAM" id="MobiDB-lite"/>
    </source>
</evidence>
<dbReference type="OrthoDB" id="1742398at2759"/>
<organism evidence="3 4">
    <name type="scientific">Carpinus fangiana</name>
    <dbReference type="NCBI Taxonomy" id="176857"/>
    <lineage>
        <taxon>Eukaryota</taxon>
        <taxon>Viridiplantae</taxon>
        <taxon>Streptophyta</taxon>
        <taxon>Embryophyta</taxon>
        <taxon>Tracheophyta</taxon>
        <taxon>Spermatophyta</taxon>
        <taxon>Magnoliopsida</taxon>
        <taxon>eudicotyledons</taxon>
        <taxon>Gunneridae</taxon>
        <taxon>Pentapetalae</taxon>
        <taxon>rosids</taxon>
        <taxon>fabids</taxon>
        <taxon>Fagales</taxon>
        <taxon>Betulaceae</taxon>
        <taxon>Carpinus</taxon>
    </lineage>
</organism>
<evidence type="ECO:0000313" key="3">
    <source>
        <dbReference type="EMBL" id="KAE8124296.1"/>
    </source>
</evidence>
<dbReference type="Proteomes" id="UP000327013">
    <property type="component" value="Chromosome 8"/>
</dbReference>
<feature type="signal peptide" evidence="2">
    <location>
        <begin position="1"/>
        <end position="29"/>
    </location>
</feature>
<sequence>MMSSFPVKLMAAIVVAVFLLMGDIPTTSALVHYGGSRKSLWLVYSRDGSRKTVPREEDSSEVLNTSLRAGALSPPPSPIKNRQSSMRAAAPPPDQIQ</sequence>
<evidence type="ECO:0000313" key="4">
    <source>
        <dbReference type="Proteomes" id="UP000327013"/>
    </source>
</evidence>
<protein>
    <submittedName>
        <fullName evidence="3">Uncharacterized protein</fullName>
    </submittedName>
</protein>
<keyword evidence="4" id="KW-1185">Reference proteome</keyword>
<dbReference type="AlphaFoldDB" id="A0A5N6RPE0"/>
<gene>
    <name evidence="3" type="ORF">FH972_019195</name>
</gene>
<keyword evidence="2" id="KW-0732">Signal</keyword>
<proteinExistence type="predicted"/>
<feature type="region of interest" description="Disordered" evidence="1">
    <location>
        <begin position="52"/>
        <end position="97"/>
    </location>
</feature>
<accession>A0A5N6RPE0</accession>
<feature type="chain" id="PRO_5024369763" evidence="2">
    <location>
        <begin position="30"/>
        <end position="97"/>
    </location>
</feature>
<evidence type="ECO:0000256" key="2">
    <source>
        <dbReference type="SAM" id="SignalP"/>
    </source>
</evidence>
<dbReference type="EMBL" id="CM017328">
    <property type="protein sequence ID" value="KAE8124296.1"/>
    <property type="molecule type" value="Genomic_DNA"/>
</dbReference>
<reference evidence="3 4" key="1">
    <citation type="submission" date="2019-06" db="EMBL/GenBank/DDBJ databases">
        <title>A chromosomal-level reference genome of Carpinus fangiana (Coryloideae, Betulaceae).</title>
        <authorList>
            <person name="Yang X."/>
            <person name="Wang Z."/>
            <person name="Zhang L."/>
            <person name="Hao G."/>
            <person name="Liu J."/>
            <person name="Yang Y."/>
        </authorList>
    </citation>
    <scope>NUCLEOTIDE SEQUENCE [LARGE SCALE GENOMIC DNA]</scope>
    <source>
        <strain evidence="3">Cfa_2016G</strain>
        <tissue evidence="3">Leaf</tissue>
    </source>
</reference>